<reference evidence="2" key="1">
    <citation type="journal article" date="2013" name="Nat. Commun.">
        <title>Whole-genome sequencing of Oryza brachyantha reveals mechanisms underlying Oryza genome evolution.</title>
        <authorList>
            <person name="Chen J."/>
            <person name="Huang Q."/>
            <person name="Gao D."/>
            <person name="Wang J."/>
            <person name="Lang Y."/>
            <person name="Liu T."/>
            <person name="Li B."/>
            <person name="Bai Z."/>
            <person name="Luis Goicoechea J."/>
            <person name="Liang C."/>
            <person name="Chen C."/>
            <person name="Zhang W."/>
            <person name="Sun S."/>
            <person name="Liao Y."/>
            <person name="Zhang X."/>
            <person name="Yang L."/>
            <person name="Song C."/>
            <person name="Wang M."/>
            <person name="Shi J."/>
            <person name="Liu G."/>
            <person name="Liu J."/>
            <person name="Zhou H."/>
            <person name="Zhou W."/>
            <person name="Yu Q."/>
            <person name="An N."/>
            <person name="Chen Y."/>
            <person name="Cai Q."/>
            <person name="Wang B."/>
            <person name="Liu B."/>
            <person name="Min J."/>
            <person name="Huang Y."/>
            <person name="Wu H."/>
            <person name="Li Z."/>
            <person name="Zhang Y."/>
            <person name="Yin Y."/>
            <person name="Song W."/>
            <person name="Jiang J."/>
            <person name="Jackson S.A."/>
            <person name="Wing R.A."/>
            <person name="Wang J."/>
            <person name="Chen M."/>
        </authorList>
    </citation>
    <scope>NUCLEOTIDE SEQUENCE [LARGE SCALE GENOMIC DNA]</scope>
    <source>
        <strain evidence="2">cv. IRGC 101232</strain>
    </source>
</reference>
<evidence type="ECO:0000256" key="1">
    <source>
        <dbReference type="SAM" id="MobiDB-lite"/>
    </source>
</evidence>
<accession>J3KZL8</accession>
<sequence>MEEGAIGAGWGEHSVEHSVCARRLIALHCAPLACFHFGATTCVGVGVTEDDGKVVTSPAGSRHVQLYSSASALVCCCLRETARRRADGEVRCRMGTVDARRGEEWGSGEAERLAAVAAGRRGAYRRWWFLVLFMHSRSLVQHDLNRANPGLITSSKRSNPIQHGGLHPTESTTNQADSRTFQRVVATVSGCGGALLSPTPRSAIVRCYDIIACKLTTARLFSAMESVLTQLPTVRSHLLVDARCPRPARTERRREKRERKIKN</sequence>
<keyword evidence="3" id="KW-1185">Reference proteome</keyword>
<dbReference type="EnsemblPlants" id="OB01G24240.1">
    <property type="protein sequence ID" value="OB01G24240.1"/>
    <property type="gene ID" value="OB01G24240"/>
</dbReference>
<dbReference type="HOGENOM" id="CLU_1059140_0_0_1"/>
<dbReference type="Proteomes" id="UP000006038">
    <property type="component" value="Chromosome 1"/>
</dbReference>
<protein>
    <submittedName>
        <fullName evidence="2">Uncharacterized protein</fullName>
    </submittedName>
</protein>
<organism evidence="2">
    <name type="scientific">Oryza brachyantha</name>
    <name type="common">malo sina</name>
    <dbReference type="NCBI Taxonomy" id="4533"/>
    <lineage>
        <taxon>Eukaryota</taxon>
        <taxon>Viridiplantae</taxon>
        <taxon>Streptophyta</taxon>
        <taxon>Embryophyta</taxon>
        <taxon>Tracheophyta</taxon>
        <taxon>Spermatophyta</taxon>
        <taxon>Magnoliopsida</taxon>
        <taxon>Liliopsida</taxon>
        <taxon>Poales</taxon>
        <taxon>Poaceae</taxon>
        <taxon>BOP clade</taxon>
        <taxon>Oryzoideae</taxon>
        <taxon>Oryzeae</taxon>
        <taxon>Oryzinae</taxon>
        <taxon>Oryza</taxon>
    </lineage>
</organism>
<name>J3KZL8_ORYBR</name>
<evidence type="ECO:0000313" key="2">
    <source>
        <dbReference type="EnsemblPlants" id="OB01G24240.1"/>
    </source>
</evidence>
<feature type="region of interest" description="Disordered" evidence="1">
    <location>
        <begin position="151"/>
        <end position="177"/>
    </location>
</feature>
<proteinExistence type="predicted"/>
<evidence type="ECO:0000313" key="3">
    <source>
        <dbReference type="Proteomes" id="UP000006038"/>
    </source>
</evidence>
<dbReference type="Gramene" id="OB01G24240.1">
    <property type="protein sequence ID" value="OB01G24240.1"/>
    <property type="gene ID" value="OB01G24240"/>
</dbReference>
<reference evidence="2" key="2">
    <citation type="submission" date="2013-04" db="UniProtKB">
        <authorList>
            <consortium name="EnsemblPlants"/>
        </authorList>
    </citation>
    <scope>IDENTIFICATION</scope>
</reference>
<dbReference type="AlphaFoldDB" id="J3KZL8"/>
<feature type="compositionally biased region" description="Polar residues" evidence="1">
    <location>
        <begin position="151"/>
        <end position="161"/>
    </location>
</feature>